<feature type="compositionally biased region" description="Basic and acidic residues" evidence="1">
    <location>
        <begin position="452"/>
        <end position="461"/>
    </location>
</feature>
<feature type="region of interest" description="Disordered" evidence="1">
    <location>
        <begin position="452"/>
        <end position="523"/>
    </location>
</feature>
<accession>A0ABP7Q3D2</accession>
<evidence type="ECO:0000313" key="3">
    <source>
        <dbReference type="Proteomes" id="UP001501337"/>
    </source>
</evidence>
<name>A0ABP7Q3D2_9GAMM</name>
<feature type="compositionally biased region" description="Basic residues" evidence="1">
    <location>
        <begin position="496"/>
        <end position="510"/>
    </location>
</feature>
<keyword evidence="3" id="KW-1185">Reference proteome</keyword>
<reference evidence="3" key="1">
    <citation type="journal article" date="2019" name="Int. J. Syst. Evol. Microbiol.">
        <title>The Global Catalogue of Microorganisms (GCM) 10K type strain sequencing project: providing services to taxonomists for standard genome sequencing and annotation.</title>
        <authorList>
            <consortium name="The Broad Institute Genomics Platform"/>
            <consortium name="The Broad Institute Genome Sequencing Center for Infectious Disease"/>
            <person name="Wu L."/>
            <person name="Ma J."/>
        </authorList>
    </citation>
    <scope>NUCLEOTIDE SEQUENCE [LARGE SCALE GENOMIC DNA]</scope>
    <source>
        <strain evidence="3">JCM 17555</strain>
    </source>
</reference>
<sequence length="617" mass="67341">MKLHTSRAAETEDVGLADNDIDGFLKNLAQSVSRESTQNSNDEALARPVKVSFDLVSVPTSEIPNVDNYRDVLRSCLAEAQNNNDKKANEFFINALKVIAKPEVPIFLISDSGTKGAGGTFGKGQKFYTLAISKGRTDKDNVYSAGSFGIGKNAAFAGSEMRLVFYSTVYGDDPANHFYCMGKSILTSWRDSEDNNMSHKVLFLDGSGEFTPHTSQSELPSWLQKSERGLQVAIVAPRIEIREHWQASFIANALSNFFAAIYTEDIEFELGGGSDIINNSTMLEYFSRDDVKRAADESGLTEQFERAEMCTRAFAAGSFVSEDFSVEGLGDFEALIHVDEGLPKKVCIVRNGMYITDSLKNFGRPLKSFPNSKDFIMLVRPKSVEDSSSERLKRMENPEHNELTTGYIADESEVRKLQKAVEKLETGVRAIVKKYAKLEVTSTKNIDELKDYFASPGKEEGDGTNEDDPTKTTAKKFPTKQPSPNAQQPGSGGGGKGKKNNTNKKTHTKRAGPGGGASGLYKPLPARTYAARSSATTWRIEIATPPPSAQECEIWPQATSRGKDTKPLKVKSCNLPGAIVSPDGLSVKLPLAGAGVSFDLDLENDADVVDLRPLVKS</sequence>
<gene>
    <name evidence="2" type="ORF">GCM10022278_35940</name>
</gene>
<protein>
    <submittedName>
        <fullName evidence="2">Uncharacterized protein</fullName>
    </submittedName>
</protein>
<evidence type="ECO:0000313" key="2">
    <source>
        <dbReference type="EMBL" id="GAA3975884.1"/>
    </source>
</evidence>
<evidence type="ECO:0000256" key="1">
    <source>
        <dbReference type="SAM" id="MobiDB-lite"/>
    </source>
</evidence>
<comment type="caution">
    <text evidence="2">The sequence shown here is derived from an EMBL/GenBank/DDBJ whole genome shotgun (WGS) entry which is preliminary data.</text>
</comment>
<dbReference type="Proteomes" id="UP001501337">
    <property type="component" value="Unassembled WGS sequence"/>
</dbReference>
<proteinExistence type="predicted"/>
<dbReference type="RefSeq" id="WP_344808985.1">
    <property type="nucleotide sequence ID" value="NZ_BAABBO010000018.1"/>
</dbReference>
<organism evidence="2 3">
    <name type="scientific">Allohahella marinimesophila</name>
    <dbReference type="NCBI Taxonomy" id="1054972"/>
    <lineage>
        <taxon>Bacteria</taxon>
        <taxon>Pseudomonadati</taxon>
        <taxon>Pseudomonadota</taxon>
        <taxon>Gammaproteobacteria</taxon>
        <taxon>Oceanospirillales</taxon>
        <taxon>Hahellaceae</taxon>
        <taxon>Allohahella</taxon>
    </lineage>
</organism>
<dbReference type="EMBL" id="BAABBO010000018">
    <property type="protein sequence ID" value="GAA3975884.1"/>
    <property type="molecule type" value="Genomic_DNA"/>
</dbReference>